<organism evidence="1">
    <name type="scientific">Bradyrhizobium septentrionale</name>
    <dbReference type="NCBI Taxonomy" id="1404411"/>
    <lineage>
        <taxon>Bacteria</taxon>
        <taxon>Pseudomonadati</taxon>
        <taxon>Pseudomonadota</taxon>
        <taxon>Alphaproteobacteria</taxon>
        <taxon>Hyphomicrobiales</taxon>
        <taxon>Nitrobacteraceae</taxon>
        <taxon>Bradyrhizobium</taxon>
    </lineage>
</organism>
<gene>
    <name evidence="1" type="ORF">HAP48_026945</name>
    <name evidence="2" type="ORF">WDK88_19630</name>
</gene>
<dbReference type="Proteomes" id="UP001432046">
    <property type="component" value="Chromosome"/>
</dbReference>
<dbReference type="AlphaFoldDB" id="A0A973W352"/>
<dbReference type="RefSeq" id="WP_166205843.1">
    <property type="nucleotide sequence ID" value="NZ_CP088285.1"/>
</dbReference>
<accession>A0A973W352</accession>
<evidence type="ECO:0000313" key="1">
    <source>
        <dbReference type="EMBL" id="NVI46531.1"/>
    </source>
</evidence>
<protein>
    <submittedName>
        <fullName evidence="1">Uncharacterized protein</fullName>
    </submittedName>
</protein>
<keyword evidence="3" id="KW-1185">Reference proteome</keyword>
<dbReference type="EMBL" id="JAAOLE020000001">
    <property type="protein sequence ID" value="NVI46531.1"/>
    <property type="molecule type" value="Genomic_DNA"/>
</dbReference>
<evidence type="ECO:0000313" key="2">
    <source>
        <dbReference type="EMBL" id="WXC83628.1"/>
    </source>
</evidence>
<reference evidence="2" key="3">
    <citation type="submission" date="2024-03" db="EMBL/GenBank/DDBJ databases">
        <authorList>
            <person name="Bromfield E.S.P."/>
            <person name="Cloutier S."/>
        </authorList>
    </citation>
    <scope>NUCLEOTIDE SEQUENCE</scope>
    <source>
        <strain evidence="2">5S5</strain>
    </source>
</reference>
<evidence type="ECO:0000313" key="3">
    <source>
        <dbReference type="Proteomes" id="UP001432046"/>
    </source>
</evidence>
<reference evidence="2" key="2">
    <citation type="journal article" date="2021" name="Int. J. Syst. Evol. Microbiol.">
        <title>Bradyrhizobium septentrionale sp. nov. (sv. septentrionale) and Bradyrhizobium quebecense sp. nov. (sv. septentrionale) associated with legumes native to Canada possess rearranged symbiosis genes and numerous insertion sequences.</title>
        <authorList>
            <person name="Bromfield E.S.P."/>
            <person name="Cloutier S."/>
        </authorList>
    </citation>
    <scope>NUCLEOTIDE SEQUENCE</scope>
    <source>
        <strain evidence="2">5S5</strain>
    </source>
</reference>
<sequence length="64" mass="7289">MQQDNGIKFQDLDQVLRTAQIRRSADLGLWIRQYIQNLGLARQQRATDSKHAIATQSGTELLAH</sequence>
<name>A0A973W352_9BRAD</name>
<dbReference type="EMBL" id="CP147711">
    <property type="protein sequence ID" value="WXC83628.1"/>
    <property type="molecule type" value="Genomic_DNA"/>
</dbReference>
<reference evidence="1" key="1">
    <citation type="submission" date="2020-06" db="EMBL/GenBank/DDBJ databases">
        <title>Whole Genome Sequence of Bradyrhizobium sp. Strain 1S1.</title>
        <authorList>
            <person name="Bromfield E.S.P."/>
            <person name="Cloutier S."/>
        </authorList>
    </citation>
    <scope>NUCLEOTIDE SEQUENCE [LARGE SCALE GENOMIC DNA]</scope>
    <source>
        <strain evidence="1">1S1</strain>
    </source>
</reference>
<proteinExistence type="predicted"/>